<dbReference type="EMBL" id="ML738364">
    <property type="protein sequence ID" value="KAE8309592.1"/>
    <property type="molecule type" value="Genomic_DNA"/>
</dbReference>
<feature type="compositionally biased region" description="Polar residues" evidence="1">
    <location>
        <begin position="1"/>
        <end position="12"/>
    </location>
</feature>
<feature type="region of interest" description="Disordered" evidence="1">
    <location>
        <begin position="1"/>
        <end position="55"/>
    </location>
</feature>
<proteinExistence type="predicted"/>
<evidence type="ECO:0000313" key="3">
    <source>
        <dbReference type="Proteomes" id="UP000325433"/>
    </source>
</evidence>
<evidence type="ECO:0000313" key="2">
    <source>
        <dbReference type="EMBL" id="KAE8309592.1"/>
    </source>
</evidence>
<reference evidence="3" key="1">
    <citation type="submission" date="2019-04" db="EMBL/GenBank/DDBJ databases">
        <title>Friends and foes A comparative genomics studyof 23 Aspergillus species from section Flavi.</title>
        <authorList>
            <consortium name="DOE Joint Genome Institute"/>
            <person name="Kjaerbolling I."/>
            <person name="Vesth T."/>
            <person name="Frisvad J.C."/>
            <person name="Nybo J.L."/>
            <person name="Theobald S."/>
            <person name="Kildgaard S."/>
            <person name="Isbrandt T."/>
            <person name="Kuo A."/>
            <person name="Sato A."/>
            <person name="Lyhne E.K."/>
            <person name="Kogle M.E."/>
            <person name="Wiebenga A."/>
            <person name="Kun R.S."/>
            <person name="Lubbers R.J."/>
            <person name="Makela M.R."/>
            <person name="Barry K."/>
            <person name="Chovatia M."/>
            <person name="Clum A."/>
            <person name="Daum C."/>
            <person name="Haridas S."/>
            <person name="He G."/>
            <person name="LaButti K."/>
            <person name="Lipzen A."/>
            <person name="Mondo S."/>
            <person name="Riley R."/>
            <person name="Salamov A."/>
            <person name="Simmons B.A."/>
            <person name="Magnuson J.K."/>
            <person name="Henrissat B."/>
            <person name="Mortensen U.H."/>
            <person name="Larsen T.O."/>
            <person name="Devries R.P."/>
            <person name="Grigoriev I.V."/>
            <person name="Machida M."/>
            <person name="Baker S.E."/>
            <person name="Andersen M.R."/>
        </authorList>
    </citation>
    <scope>NUCLEOTIDE SEQUENCE [LARGE SCALE GENOMIC DNA]</scope>
    <source>
        <strain evidence="3">CBS 130015</strain>
    </source>
</reference>
<protein>
    <submittedName>
        <fullName evidence="2">Uncharacterized protein</fullName>
    </submittedName>
</protein>
<gene>
    <name evidence="2" type="ORF">BDV41DRAFT_423476</name>
</gene>
<organism evidence="2 3">
    <name type="scientific">Aspergillus transmontanensis</name>
    <dbReference type="NCBI Taxonomy" id="1034304"/>
    <lineage>
        <taxon>Eukaryota</taxon>
        <taxon>Fungi</taxon>
        <taxon>Dikarya</taxon>
        <taxon>Ascomycota</taxon>
        <taxon>Pezizomycotina</taxon>
        <taxon>Eurotiomycetes</taxon>
        <taxon>Eurotiomycetidae</taxon>
        <taxon>Eurotiales</taxon>
        <taxon>Aspergillaceae</taxon>
        <taxon>Aspergillus</taxon>
        <taxon>Aspergillus subgen. Circumdati</taxon>
    </lineage>
</organism>
<evidence type="ECO:0000256" key="1">
    <source>
        <dbReference type="SAM" id="MobiDB-lite"/>
    </source>
</evidence>
<keyword evidence="3" id="KW-1185">Reference proteome</keyword>
<name>A0A5N6VMM5_9EURO</name>
<accession>A0A5N6VMM5</accession>
<sequence>MRNPKSVQQAPSYSPAIPTYHQTFNKATDPIDRHPNQPHTKHKTKEDNQIIDWAA</sequence>
<dbReference type="AlphaFoldDB" id="A0A5N6VMM5"/>
<dbReference type="Proteomes" id="UP000325433">
    <property type="component" value="Unassembled WGS sequence"/>
</dbReference>